<dbReference type="Pfam" id="PF03050">
    <property type="entry name" value="DDE_Tnp_IS66"/>
    <property type="match status" value="1"/>
</dbReference>
<dbReference type="PANTHER" id="PTHR33678">
    <property type="entry name" value="BLL1576 PROTEIN"/>
    <property type="match status" value="1"/>
</dbReference>
<organism evidence="3">
    <name type="scientific">Waddlia chondrophila 2032/99</name>
    <dbReference type="NCBI Taxonomy" id="765953"/>
    <lineage>
        <taxon>Bacteria</taxon>
        <taxon>Pseudomonadati</taxon>
        <taxon>Chlamydiota</taxon>
        <taxon>Chlamydiia</taxon>
        <taxon>Parachlamydiales</taxon>
        <taxon>Waddliaceae</taxon>
        <taxon>Waddlia</taxon>
    </lineage>
</organism>
<dbReference type="EMBL" id="FR872640">
    <property type="protein sequence ID" value="CCB90839.1"/>
    <property type="molecule type" value="Genomic_DNA"/>
</dbReference>
<evidence type="ECO:0000259" key="1">
    <source>
        <dbReference type="Pfam" id="PF03050"/>
    </source>
</evidence>
<evidence type="ECO:0000259" key="2">
    <source>
        <dbReference type="Pfam" id="PF13817"/>
    </source>
</evidence>
<dbReference type="AlphaFoldDB" id="F8LBH5"/>
<proteinExistence type="predicted"/>
<dbReference type="Pfam" id="PF13817">
    <property type="entry name" value="DDE_Tnp_IS66_C"/>
    <property type="match status" value="1"/>
</dbReference>
<reference evidence="3" key="1">
    <citation type="submission" date="2011-05" db="EMBL/GenBank/DDBJ databases">
        <title>Unity in variety -- the pan-genome of the Chlamydiae.</title>
        <authorList>
            <person name="Collingro A."/>
            <person name="Tischler P."/>
            <person name="Weinmaier T."/>
            <person name="Penz T."/>
            <person name="Heinz E."/>
            <person name="Brunham R.C."/>
            <person name="Read T.D."/>
            <person name="Bavoil P.M."/>
            <person name="Sachse K."/>
            <person name="Kahane S."/>
            <person name="Friedman M.G."/>
            <person name="Rattei T."/>
            <person name="Myers G.S.A."/>
            <person name="Horn M."/>
        </authorList>
    </citation>
    <scope>NUCLEOTIDE SEQUENCE</scope>
    <source>
        <strain evidence="3">2032/99</strain>
    </source>
</reference>
<protein>
    <submittedName>
        <fullName evidence="3">Transposase remnant</fullName>
    </submittedName>
</protein>
<dbReference type="PANTHER" id="PTHR33678:SF1">
    <property type="entry name" value="BLL1576 PROTEIN"/>
    <property type="match status" value="1"/>
</dbReference>
<accession>F8LBH5</accession>
<name>F8LBH5_9BACT</name>
<feature type="domain" description="Transposase IS66 C-terminal" evidence="2">
    <location>
        <begin position="46"/>
        <end position="82"/>
    </location>
</feature>
<feature type="domain" description="Transposase IS66 central" evidence="1">
    <location>
        <begin position="9"/>
        <end position="39"/>
    </location>
</feature>
<dbReference type="InterPro" id="IPR052344">
    <property type="entry name" value="Transposase-related"/>
</dbReference>
<sequence length="94" mass="10544">MIISPAWARLDNNVAERAVRPLAIGRKNWLFVGNKKGGEAAGVVLSLVQTCRAMGINPREYIEDVMRRLMSHNAQKLQELLPDFWLKAKECPAA</sequence>
<gene>
    <name evidence="3" type="ORF">WCH_CT17020</name>
</gene>
<evidence type="ECO:0000313" key="3">
    <source>
        <dbReference type="EMBL" id="CCB90839.1"/>
    </source>
</evidence>
<dbReference type="InterPro" id="IPR039552">
    <property type="entry name" value="IS66_C"/>
</dbReference>
<dbReference type="InterPro" id="IPR004291">
    <property type="entry name" value="Transposase_IS66_central"/>
</dbReference>